<reference evidence="3" key="1">
    <citation type="journal article" date="2023" name="Proc. Natl. Acad. Sci. U.S.A.">
        <title>Genomic and structural basis for evolution of tropane alkaloid biosynthesis.</title>
        <authorList>
            <person name="Wanga Y.-J."/>
            <person name="Taina T."/>
            <person name="Yua J.-Y."/>
            <person name="Lia J."/>
            <person name="Xua B."/>
            <person name="Chenc J."/>
            <person name="D'Auriad J.C."/>
            <person name="Huanga J.-P."/>
            <person name="Huanga S.-X."/>
        </authorList>
    </citation>
    <scope>NUCLEOTIDE SEQUENCE [LARGE SCALE GENOMIC DNA]</scope>
    <source>
        <strain evidence="3">cv. KIB-2019</strain>
    </source>
</reference>
<sequence length="157" mass="17720">MNNAKKGIESQKESSEKNTIENKDSTIKESNKKEIVQVDSTSTNSKYSGTNNDQRSQEKNVEFAKSWVEKSFGKSNIQDQPTSLEINPKIQQVRERGKITDLVPSRIEPIKNTDLVSWESSIKDKGTIEEDMISGAEHSRESSEERVVESNLILLFG</sequence>
<proteinExistence type="predicted"/>
<feature type="compositionally biased region" description="Polar residues" evidence="1">
    <location>
        <begin position="38"/>
        <end position="54"/>
    </location>
</feature>
<evidence type="ECO:0000256" key="1">
    <source>
        <dbReference type="SAM" id="MobiDB-lite"/>
    </source>
</evidence>
<accession>A0A9Q1QXN8</accession>
<evidence type="ECO:0000313" key="2">
    <source>
        <dbReference type="EMBL" id="KAJ8533181.1"/>
    </source>
</evidence>
<protein>
    <submittedName>
        <fullName evidence="2">Uncharacterized protein</fullName>
    </submittedName>
</protein>
<dbReference type="Proteomes" id="UP001152561">
    <property type="component" value="Unassembled WGS sequence"/>
</dbReference>
<feature type="region of interest" description="Disordered" evidence="1">
    <location>
        <begin position="1"/>
        <end position="61"/>
    </location>
</feature>
<keyword evidence="3" id="KW-1185">Reference proteome</keyword>
<dbReference type="EMBL" id="JAJAGQ010000020">
    <property type="protein sequence ID" value="KAJ8533181.1"/>
    <property type="molecule type" value="Genomic_DNA"/>
</dbReference>
<feature type="compositionally biased region" description="Basic and acidic residues" evidence="1">
    <location>
        <begin position="1"/>
        <end position="36"/>
    </location>
</feature>
<dbReference type="AlphaFoldDB" id="A0A9Q1QXN8"/>
<evidence type="ECO:0000313" key="3">
    <source>
        <dbReference type="Proteomes" id="UP001152561"/>
    </source>
</evidence>
<gene>
    <name evidence="2" type="ORF">K7X08_016070</name>
</gene>
<comment type="caution">
    <text evidence="2">The sequence shown here is derived from an EMBL/GenBank/DDBJ whole genome shotgun (WGS) entry which is preliminary data.</text>
</comment>
<name>A0A9Q1QXN8_9SOLA</name>
<organism evidence="2 3">
    <name type="scientific">Anisodus acutangulus</name>
    <dbReference type="NCBI Taxonomy" id="402998"/>
    <lineage>
        <taxon>Eukaryota</taxon>
        <taxon>Viridiplantae</taxon>
        <taxon>Streptophyta</taxon>
        <taxon>Embryophyta</taxon>
        <taxon>Tracheophyta</taxon>
        <taxon>Spermatophyta</taxon>
        <taxon>Magnoliopsida</taxon>
        <taxon>eudicotyledons</taxon>
        <taxon>Gunneridae</taxon>
        <taxon>Pentapetalae</taxon>
        <taxon>asterids</taxon>
        <taxon>lamiids</taxon>
        <taxon>Solanales</taxon>
        <taxon>Solanaceae</taxon>
        <taxon>Solanoideae</taxon>
        <taxon>Hyoscyameae</taxon>
        <taxon>Anisodus</taxon>
    </lineage>
</organism>